<dbReference type="EMBL" id="SRLO01001885">
    <property type="protein sequence ID" value="TNN34811.1"/>
    <property type="molecule type" value="Genomic_DNA"/>
</dbReference>
<gene>
    <name evidence="1" type="ORF">EYF80_055024</name>
</gene>
<dbReference type="Proteomes" id="UP000314294">
    <property type="component" value="Unassembled WGS sequence"/>
</dbReference>
<dbReference type="AlphaFoldDB" id="A0A4Z2F221"/>
<proteinExistence type="predicted"/>
<sequence>MFKIRQPPPRRGRRRTYTEEERDDATLGLGLELVVGGYWILEYSRSFSLFLCNGTTHESDSAYSQHLFPEPLPYTPPQLSLTTPPSPPHRSQKTVSEGFEPVCSCCCSTCSSSSLFCAVSMYCCTAM</sequence>
<keyword evidence="2" id="KW-1185">Reference proteome</keyword>
<name>A0A4Z2F221_9TELE</name>
<comment type="caution">
    <text evidence="1">The sequence shown here is derived from an EMBL/GenBank/DDBJ whole genome shotgun (WGS) entry which is preliminary data.</text>
</comment>
<evidence type="ECO:0000313" key="1">
    <source>
        <dbReference type="EMBL" id="TNN34811.1"/>
    </source>
</evidence>
<protein>
    <submittedName>
        <fullName evidence="1">Uncharacterized protein</fullName>
    </submittedName>
</protein>
<accession>A0A4Z2F221</accession>
<evidence type="ECO:0000313" key="2">
    <source>
        <dbReference type="Proteomes" id="UP000314294"/>
    </source>
</evidence>
<reference evidence="1 2" key="1">
    <citation type="submission" date="2019-03" db="EMBL/GenBank/DDBJ databases">
        <title>First draft genome of Liparis tanakae, snailfish: a comprehensive survey of snailfish specific genes.</title>
        <authorList>
            <person name="Kim W."/>
            <person name="Song I."/>
            <person name="Jeong J.-H."/>
            <person name="Kim D."/>
            <person name="Kim S."/>
            <person name="Ryu S."/>
            <person name="Song J.Y."/>
            <person name="Lee S.K."/>
        </authorList>
    </citation>
    <scope>NUCLEOTIDE SEQUENCE [LARGE SCALE GENOMIC DNA]</scope>
    <source>
        <tissue evidence="1">Muscle</tissue>
    </source>
</reference>
<organism evidence="1 2">
    <name type="scientific">Liparis tanakae</name>
    <name type="common">Tanaka's snailfish</name>
    <dbReference type="NCBI Taxonomy" id="230148"/>
    <lineage>
        <taxon>Eukaryota</taxon>
        <taxon>Metazoa</taxon>
        <taxon>Chordata</taxon>
        <taxon>Craniata</taxon>
        <taxon>Vertebrata</taxon>
        <taxon>Euteleostomi</taxon>
        <taxon>Actinopterygii</taxon>
        <taxon>Neopterygii</taxon>
        <taxon>Teleostei</taxon>
        <taxon>Neoteleostei</taxon>
        <taxon>Acanthomorphata</taxon>
        <taxon>Eupercaria</taxon>
        <taxon>Perciformes</taxon>
        <taxon>Cottioidei</taxon>
        <taxon>Cottales</taxon>
        <taxon>Liparidae</taxon>
        <taxon>Liparis</taxon>
    </lineage>
</organism>